<dbReference type="InterPro" id="IPR019734">
    <property type="entry name" value="TPR_rpt"/>
</dbReference>
<comment type="function">
    <text evidence="1">Mediates coordination of peptidoglycan synthesis and outer membrane constriction during cell division.</text>
</comment>
<dbReference type="Pfam" id="PF16331">
    <property type="entry name" value="TolA_bind_tri"/>
    <property type="match status" value="1"/>
</dbReference>
<dbReference type="Pfam" id="PF13432">
    <property type="entry name" value="TPR_16"/>
    <property type="match status" value="1"/>
</dbReference>
<keyword evidence="2" id="KW-0802">TPR repeat</keyword>
<dbReference type="GO" id="GO:0070206">
    <property type="term" value="P:protein trimerization"/>
    <property type="evidence" value="ECO:0007669"/>
    <property type="project" value="InterPro"/>
</dbReference>
<keyword evidence="4" id="KW-1133">Transmembrane helix</keyword>
<dbReference type="InterPro" id="IPR032519">
    <property type="entry name" value="YbgF_tri"/>
</dbReference>
<evidence type="ECO:0000259" key="5">
    <source>
        <dbReference type="Pfam" id="PF16331"/>
    </source>
</evidence>
<proteinExistence type="inferred from homology"/>
<dbReference type="Pfam" id="PF13174">
    <property type="entry name" value="TPR_6"/>
    <property type="match status" value="1"/>
</dbReference>
<accession>A0A2N3L0X3</accession>
<feature type="repeat" description="TPR" evidence="2">
    <location>
        <begin position="294"/>
        <end position="327"/>
    </location>
</feature>
<dbReference type="GO" id="GO:0030288">
    <property type="term" value="C:outer membrane-bounded periplasmic space"/>
    <property type="evidence" value="ECO:0007669"/>
    <property type="project" value="UniProtKB-UniRule"/>
</dbReference>
<evidence type="ECO:0000256" key="1">
    <source>
        <dbReference type="HAMAP-Rule" id="MF_02066"/>
    </source>
</evidence>
<keyword evidence="7" id="KW-1185">Reference proteome</keyword>
<feature type="transmembrane region" description="Helical" evidence="4">
    <location>
        <begin position="41"/>
        <end position="64"/>
    </location>
</feature>
<reference evidence="6 7" key="1">
    <citation type="submission" date="2017-09" db="EMBL/GenBank/DDBJ databases">
        <title>Biodiversity and function of Thalassospira species in the particle-attached aromatic-hydrocarbon-degrading consortia from the surface seawater of the China South Sea.</title>
        <authorList>
            <person name="Dong C."/>
            <person name="Lai Q."/>
            <person name="Shao Z."/>
        </authorList>
    </citation>
    <scope>NUCLEOTIDE SEQUENCE [LARGE SCALE GENOMIC DNA]</scope>
    <source>
        <strain evidence="6 7">139Z-12</strain>
    </source>
</reference>
<dbReference type="EMBL" id="NXGX01000013">
    <property type="protein sequence ID" value="PKR56464.1"/>
    <property type="molecule type" value="Genomic_DNA"/>
</dbReference>
<comment type="caution">
    <text evidence="6">The sequence shown here is derived from an EMBL/GenBank/DDBJ whole genome shotgun (WGS) entry which is preliminary data.</text>
</comment>
<dbReference type="InterPro" id="IPR014162">
    <property type="entry name" value="CpoB_C"/>
</dbReference>
<dbReference type="InterPro" id="IPR034706">
    <property type="entry name" value="CpoB"/>
</dbReference>
<sequence>MIRVRSTTETQEIVESANRAEAVSCLTGRGKVAESVRKGPGLLVALTIGALVGMTSLGSVSAFAQDANVGRQVEQLRKDLDLLQRYVYREGPPAGDAASAVTGGDPSTPAAARQQVQINDLQRSATQLTGQIEQFDFRIRKMEDRLERLVSDIDFRLTQLENGSGAGSGAPLANNGNGASAEPLAGSAAGQTAGSTGGTSDNGSAGSGEPLNDRGTKLFGVIENEGQPPQIPSGAAAGASAGAAATATQSAAAGVTPEEQYRNAFGLLRRQEFSEAESALSTFVKDHPNDPLAGNAQYWLGETYYVRGEFENAAIAFTEGFQTYPDSTKAPDNLLKLGMSLANLGKNEDACTTFGHLIDNFPNASAVVLDRARQERKSRGCS</sequence>
<keyword evidence="4" id="KW-0472">Membrane</keyword>
<dbReference type="NCBIfam" id="TIGR02795">
    <property type="entry name" value="tol_pal_ybgF"/>
    <property type="match status" value="1"/>
</dbReference>
<feature type="region of interest" description="Disordered" evidence="3">
    <location>
        <begin position="93"/>
        <end position="114"/>
    </location>
</feature>
<organism evidence="6 7">
    <name type="scientific">Thalassospira lohafexi</name>
    <dbReference type="NCBI Taxonomy" id="744227"/>
    <lineage>
        <taxon>Bacteria</taxon>
        <taxon>Pseudomonadati</taxon>
        <taxon>Pseudomonadota</taxon>
        <taxon>Alphaproteobacteria</taxon>
        <taxon>Rhodospirillales</taxon>
        <taxon>Thalassospiraceae</taxon>
        <taxon>Thalassospira</taxon>
    </lineage>
</organism>
<keyword evidence="1" id="KW-0132">Cell division</keyword>
<keyword evidence="1" id="KW-0574">Periplasm</keyword>
<dbReference type="SUPFAM" id="SSF48452">
    <property type="entry name" value="TPR-like"/>
    <property type="match status" value="1"/>
</dbReference>
<dbReference type="GO" id="GO:0043093">
    <property type="term" value="P:FtsZ-dependent cytokinesis"/>
    <property type="evidence" value="ECO:0007669"/>
    <property type="project" value="UniProtKB-UniRule"/>
</dbReference>
<dbReference type="InterPro" id="IPR011990">
    <property type="entry name" value="TPR-like_helical_dom_sf"/>
</dbReference>
<protein>
    <recommendedName>
        <fullName evidence="1">Cell division coordinator CpoB</fullName>
    </recommendedName>
</protein>
<feature type="domain" description="YbgF trimerisation" evidence="5">
    <location>
        <begin position="112"/>
        <end position="165"/>
    </location>
</feature>
<evidence type="ECO:0000256" key="3">
    <source>
        <dbReference type="SAM" id="MobiDB-lite"/>
    </source>
</evidence>
<evidence type="ECO:0000313" key="6">
    <source>
        <dbReference type="EMBL" id="PKR56464.1"/>
    </source>
</evidence>
<dbReference type="HAMAP" id="MF_02066">
    <property type="entry name" value="CpoB"/>
    <property type="match status" value="1"/>
</dbReference>
<gene>
    <name evidence="6" type="primary">ygbF</name>
    <name evidence="1" type="synonym">cpoB</name>
    <name evidence="6" type="ORF">COO92_20885</name>
</gene>
<name>A0A2N3L0X3_9PROT</name>
<evidence type="ECO:0000256" key="4">
    <source>
        <dbReference type="SAM" id="Phobius"/>
    </source>
</evidence>
<dbReference type="Gene3D" id="1.25.40.10">
    <property type="entry name" value="Tetratricopeptide repeat domain"/>
    <property type="match status" value="1"/>
</dbReference>
<dbReference type="AlphaFoldDB" id="A0A2N3L0X3"/>
<dbReference type="PROSITE" id="PS50005">
    <property type="entry name" value="TPR"/>
    <property type="match status" value="1"/>
</dbReference>
<keyword evidence="1" id="KW-0732">Signal</keyword>
<evidence type="ECO:0000256" key="2">
    <source>
        <dbReference type="PROSITE-ProRule" id="PRU00339"/>
    </source>
</evidence>
<keyword evidence="1" id="KW-0131">Cell cycle</keyword>
<evidence type="ECO:0000313" key="7">
    <source>
        <dbReference type="Proteomes" id="UP000233332"/>
    </source>
</evidence>
<feature type="compositionally biased region" description="Low complexity" evidence="3">
    <location>
        <begin position="185"/>
        <end position="194"/>
    </location>
</feature>
<dbReference type="Gene3D" id="1.20.5.110">
    <property type="match status" value="1"/>
</dbReference>
<comment type="subcellular location">
    <subcellularLocation>
        <location evidence="1">Periplasm</location>
    </subcellularLocation>
</comment>
<keyword evidence="4" id="KW-0812">Transmembrane</keyword>
<comment type="similarity">
    <text evidence="1">Belongs to the CpoB family.</text>
</comment>
<feature type="region of interest" description="Disordered" evidence="3">
    <location>
        <begin position="166"/>
        <end position="215"/>
    </location>
</feature>
<dbReference type="Proteomes" id="UP000233332">
    <property type="component" value="Unassembled WGS sequence"/>
</dbReference>